<evidence type="ECO:0000313" key="2">
    <source>
        <dbReference type="EMBL" id="PTQ89246.1"/>
    </source>
</evidence>
<dbReference type="SUPFAM" id="SSF51905">
    <property type="entry name" value="FAD/NAD(P)-binding domain"/>
    <property type="match status" value="2"/>
</dbReference>
<keyword evidence="1" id="KW-1133">Transmembrane helix</keyword>
<dbReference type="EMBL" id="QAON01000008">
    <property type="protein sequence ID" value="PTQ89246.1"/>
    <property type="molecule type" value="Genomic_DNA"/>
</dbReference>
<gene>
    <name evidence="2" type="ORF">C8N29_108130</name>
</gene>
<protein>
    <submittedName>
        <fullName evidence="2">Cation diffusion facilitator CzcD-associated flavoprotein CzcO</fullName>
    </submittedName>
</protein>
<dbReference type="PRINTS" id="PR00469">
    <property type="entry name" value="PNDRDTASEII"/>
</dbReference>
<sequence length="503" mass="56283">MTANAQNLGQSVAKGQKTKLWQVIVIGSGFAGLGAAIKLREAGIKDFIVLEKANELGGVWRENTYPGCACDVPSSLYSYSFAPNPHWSRVFAEQAEIKAYLQKVAQDYGVIPHIHMQQEMLDAAWDNQENLWRVKTQDQEYQARFVIMACGPMHEPVYPKIKGLTEFKGTIFHSARWRHDYDLTGKRVAVIGTGASAIQFVPKIQPKVAELVLFQRTPQWILPKLDQALPPIAQKLFKHLPLTQLAMRGAIYSVFETLNGGMHHPNVMKQFQRLALFNLHKTVKDPVLRKKLTPNFIIGCKRVLQSNEWYPAMIQPNVTHVFEGVKEIKAHSIVGDDGVERPVDAIILGTGFEISAPPIAQRVRGVTGKSMAEVWQGSPEGYMGTMVAGCPNGFLMFGPNLAVSSSAFLIIEAQLTYIVDALKQAEQYGLVKIEVDPVRQQQFNQTVQAALQNTVWNKGGCQSYFIDVNGRNSTLWPWSTIEMRKQLSKFNLNEYLVKTEVTA</sequence>
<name>A0A2T5IZ65_9GAMM</name>
<keyword evidence="3" id="KW-1185">Reference proteome</keyword>
<dbReference type="InterPro" id="IPR051209">
    <property type="entry name" value="FAD-bind_Monooxygenase_sf"/>
</dbReference>
<keyword evidence="1" id="KW-0472">Membrane</keyword>
<dbReference type="Gene3D" id="3.50.50.60">
    <property type="entry name" value="FAD/NAD(P)-binding domain"/>
    <property type="match status" value="2"/>
</dbReference>
<accession>A0A2T5IZ65</accession>
<evidence type="ECO:0000313" key="3">
    <source>
        <dbReference type="Proteomes" id="UP000244223"/>
    </source>
</evidence>
<dbReference type="Pfam" id="PF13738">
    <property type="entry name" value="Pyr_redox_3"/>
    <property type="match status" value="1"/>
</dbReference>
<dbReference type="OrthoDB" id="9806724at2"/>
<comment type="caution">
    <text evidence="2">The sequence shown here is derived from an EMBL/GenBank/DDBJ whole genome shotgun (WGS) entry which is preliminary data.</text>
</comment>
<dbReference type="AlphaFoldDB" id="A0A2T5IZ65"/>
<dbReference type="PRINTS" id="PR00368">
    <property type="entry name" value="FADPNR"/>
</dbReference>
<dbReference type="Proteomes" id="UP000244223">
    <property type="component" value="Unassembled WGS sequence"/>
</dbReference>
<dbReference type="InterPro" id="IPR036188">
    <property type="entry name" value="FAD/NAD-bd_sf"/>
</dbReference>
<proteinExistence type="predicted"/>
<dbReference type="PANTHER" id="PTHR42877:SF4">
    <property type="entry name" value="FAD_NAD(P)-BINDING DOMAIN-CONTAINING PROTEIN-RELATED"/>
    <property type="match status" value="1"/>
</dbReference>
<evidence type="ECO:0000256" key="1">
    <source>
        <dbReference type="SAM" id="Phobius"/>
    </source>
</evidence>
<dbReference type="RefSeq" id="WP_107865877.1">
    <property type="nucleotide sequence ID" value="NZ_QAON01000008.1"/>
</dbReference>
<feature type="transmembrane region" description="Helical" evidence="1">
    <location>
        <begin position="20"/>
        <end position="37"/>
    </location>
</feature>
<keyword evidence="1" id="KW-0812">Transmembrane</keyword>
<organism evidence="2 3">
    <name type="scientific">Agitococcus lubricus</name>
    <dbReference type="NCBI Taxonomy" id="1077255"/>
    <lineage>
        <taxon>Bacteria</taxon>
        <taxon>Pseudomonadati</taxon>
        <taxon>Pseudomonadota</taxon>
        <taxon>Gammaproteobacteria</taxon>
        <taxon>Moraxellales</taxon>
        <taxon>Moraxellaceae</taxon>
        <taxon>Agitococcus</taxon>
    </lineage>
</organism>
<dbReference type="PANTHER" id="PTHR42877">
    <property type="entry name" value="L-ORNITHINE N(5)-MONOOXYGENASE-RELATED"/>
    <property type="match status" value="1"/>
</dbReference>
<reference evidence="2 3" key="1">
    <citation type="submission" date="2018-04" db="EMBL/GenBank/DDBJ databases">
        <title>Genomic Encyclopedia of Archaeal and Bacterial Type Strains, Phase II (KMG-II): from individual species to whole genera.</title>
        <authorList>
            <person name="Goeker M."/>
        </authorList>
    </citation>
    <scope>NUCLEOTIDE SEQUENCE [LARGE SCALE GENOMIC DNA]</scope>
    <source>
        <strain evidence="2 3">DSM 5822</strain>
    </source>
</reference>